<keyword evidence="4 8" id="KW-0121">Carboxypeptidase</keyword>
<keyword evidence="7" id="KW-0325">Glycoprotein</keyword>
<dbReference type="InterPro" id="IPR029058">
    <property type="entry name" value="AB_hydrolase_fold"/>
</dbReference>
<keyword evidence="5 8" id="KW-0645">Protease</keyword>
<dbReference type="EC" id="3.4.16.-" evidence="8"/>
<evidence type="ECO:0000313" key="9">
    <source>
        <dbReference type="EMBL" id="KEH40983.1"/>
    </source>
</evidence>
<evidence type="ECO:0000256" key="2">
    <source>
        <dbReference type="ARBA" id="ARBA00009431"/>
    </source>
</evidence>
<accession>A0A072VHS9</accession>
<evidence type="ECO:0000256" key="8">
    <source>
        <dbReference type="RuleBase" id="RU361156"/>
    </source>
</evidence>
<dbReference type="GO" id="GO:0005576">
    <property type="term" value="C:extracellular region"/>
    <property type="evidence" value="ECO:0007669"/>
    <property type="project" value="UniProtKB-SubCell"/>
</dbReference>
<dbReference type="InterPro" id="IPR033124">
    <property type="entry name" value="Ser_caboxypep_his_AS"/>
</dbReference>
<dbReference type="EnsemblPlants" id="KEH40983">
    <property type="protein sequence ID" value="KEH40983"/>
    <property type="gene ID" value="MTR_1g040370"/>
</dbReference>
<reference evidence="9 11" key="1">
    <citation type="journal article" date="2011" name="Nature">
        <title>The Medicago genome provides insight into the evolution of rhizobial symbioses.</title>
        <authorList>
            <person name="Young N.D."/>
            <person name="Debelle F."/>
            <person name="Oldroyd G.E."/>
            <person name="Geurts R."/>
            <person name="Cannon S.B."/>
            <person name="Udvardi M.K."/>
            <person name="Benedito V.A."/>
            <person name="Mayer K.F."/>
            <person name="Gouzy J."/>
            <person name="Schoof H."/>
            <person name="Van de Peer Y."/>
            <person name="Proost S."/>
            <person name="Cook D.R."/>
            <person name="Meyers B.C."/>
            <person name="Spannagl M."/>
            <person name="Cheung F."/>
            <person name="De Mita S."/>
            <person name="Krishnakumar V."/>
            <person name="Gundlach H."/>
            <person name="Zhou S."/>
            <person name="Mudge J."/>
            <person name="Bharti A.K."/>
            <person name="Murray J.D."/>
            <person name="Naoumkina M.A."/>
            <person name="Rosen B."/>
            <person name="Silverstein K.A."/>
            <person name="Tang H."/>
            <person name="Rombauts S."/>
            <person name="Zhao P.X."/>
            <person name="Zhou P."/>
            <person name="Barbe V."/>
            <person name="Bardou P."/>
            <person name="Bechner M."/>
            <person name="Bellec A."/>
            <person name="Berger A."/>
            <person name="Berges H."/>
            <person name="Bidwell S."/>
            <person name="Bisseling T."/>
            <person name="Choisne N."/>
            <person name="Couloux A."/>
            <person name="Denny R."/>
            <person name="Deshpande S."/>
            <person name="Dai X."/>
            <person name="Doyle J.J."/>
            <person name="Dudez A.M."/>
            <person name="Farmer A.D."/>
            <person name="Fouteau S."/>
            <person name="Franken C."/>
            <person name="Gibelin C."/>
            <person name="Gish J."/>
            <person name="Goldstein S."/>
            <person name="Gonzalez A.J."/>
            <person name="Green P.J."/>
            <person name="Hallab A."/>
            <person name="Hartog M."/>
            <person name="Hua A."/>
            <person name="Humphray S.J."/>
            <person name="Jeong D.H."/>
            <person name="Jing Y."/>
            <person name="Jocker A."/>
            <person name="Kenton S.M."/>
            <person name="Kim D.J."/>
            <person name="Klee K."/>
            <person name="Lai H."/>
            <person name="Lang C."/>
            <person name="Lin S."/>
            <person name="Macmil S.L."/>
            <person name="Magdelenat G."/>
            <person name="Matthews L."/>
            <person name="McCorrison J."/>
            <person name="Monaghan E.L."/>
            <person name="Mun J.H."/>
            <person name="Najar F.Z."/>
            <person name="Nicholson C."/>
            <person name="Noirot C."/>
            <person name="O'Bleness M."/>
            <person name="Paule C.R."/>
            <person name="Poulain J."/>
            <person name="Prion F."/>
            <person name="Qin B."/>
            <person name="Qu C."/>
            <person name="Retzel E.F."/>
            <person name="Riddle C."/>
            <person name="Sallet E."/>
            <person name="Samain S."/>
            <person name="Samson N."/>
            <person name="Sanders I."/>
            <person name="Saurat O."/>
            <person name="Scarpelli C."/>
            <person name="Schiex T."/>
            <person name="Segurens B."/>
            <person name="Severin A.J."/>
            <person name="Sherrier D.J."/>
            <person name="Shi R."/>
            <person name="Sims S."/>
            <person name="Singer S.R."/>
            <person name="Sinharoy S."/>
            <person name="Sterck L."/>
            <person name="Viollet A."/>
            <person name="Wang B.B."/>
            <person name="Wang K."/>
            <person name="Wang M."/>
            <person name="Wang X."/>
            <person name="Warfsmann J."/>
            <person name="Weissenbach J."/>
            <person name="White D.D."/>
            <person name="White J.D."/>
            <person name="Wiley G.B."/>
            <person name="Wincker P."/>
            <person name="Xing Y."/>
            <person name="Yang L."/>
            <person name="Yao Z."/>
            <person name="Ying F."/>
            <person name="Zhai J."/>
            <person name="Zhou L."/>
            <person name="Zuber A."/>
            <person name="Denarie J."/>
            <person name="Dixon R.A."/>
            <person name="May G.D."/>
            <person name="Schwartz D.C."/>
            <person name="Rogers J."/>
            <person name="Quetier F."/>
            <person name="Town C.D."/>
            <person name="Roe B.A."/>
        </authorList>
    </citation>
    <scope>NUCLEOTIDE SEQUENCE [LARGE SCALE GENOMIC DNA]</scope>
    <source>
        <strain evidence="9">A17</strain>
        <strain evidence="10 11">cv. Jemalong A17</strain>
    </source>
</reference>
<reference evidence="10" key="3">
    <citation type="submission" date="2015-04" db="UniProtKB">
        <authorList>
            <consortium name="EnsemblPlants"/>
        </authorList>
    </citation>
    <scope>IDENTIFICATION</scope>
    <source>
        <strain evidence="10">cv. Jemalong A17</strain>
    </source>
</reference>
<dbReference type="EMBL" id="CM001217">
    <property type="protein sequence ID" value="KEH40983.1"/>
    <property type="molecule type" value="Genomic_DNA"/>
</dbReference>
<dbReference type="PANTHER" id="PTHR11802:SF281">
    <property type="entry name" value="CARBOXYPEPTIDASE"/>
    <property type="match status" value="1"/>
</dbReference>
<evidence type="ECO:0000256" key="4">
    <source>
        <dbReference type="ARBA" id="ARBA00022645"/>
    </source>
</evidence>
<dbReference type="InterPro" id="IPR001563">
    <property type="entry name" value="Peptidase_S10"/>
</dbReference>
<feature type="signal peptide" evidence="8">
    <location>
        <begin position="1"/>
        <end position="24"/>
    </location>
</feature>
<dbReference type="FunFam" id="3.40.50.1820:FF:000211">
    <property type="entry name" value="Carboxypeptidase"/>
    <property type="match status" value="1"/>
</dbReference>
<proteinExistence type="inferred from homology"/>
<feature type="chain" id="PRO_5014483398" description="Carboxypeptidase" evidence="8">
    <location>
        <begin position="25"/>
        <end position="417"/>
    </location>
</feature>
<evidence type="ECO:0000256" key="7">
    <source>
        <dbReference type="ARBA" id="ARBA00023180"/>
    </source>
</evidence>
<evidence type="ECO:0000256" key="5">
    <source>
        <dbReference type="ARBA" id="ARBA00022670"/>
    </source>
</evidence>
<dbReference type="Pfam" id="PF00450">
    <property type="entry name" value="Peptidase_S10"/>
    <property type="match status" value="2"/>
</dbReference>
<keyword evidence="6 8" id="KW-0378">Hydrolase</keyword>
<dbReference type="PANTHER" id="PTHR11802">
    <property type="entry name" value="SERINE PROTEASE FAMILY S10 SERINE CARBOXYPEPTIDASE"/>
    <property type="match status" value="1"/>
</dbReference>
<dbReference type="Gene3D" id="3.40.50.1820">
    <property type="entry name" value="alpha/beta hydrolase"/>
    <property type="match status" value="1"/>
</dbReference>
<sequence>MKTSNTELCVFSTIFMFILGGVNSTLESDKITRLPDQPKVDFQQFSGHITIDETHQRALFYYFVEAEVDPASKPVVLWLNGGPGCSSVGQGSFSEHGPFKPTRKGLVKNSFSWNKVANMIYLDSPIGVGFSYSANKSDYFLVNDQITARDNLLFLQGWFSRFPMHRSSDFFITGESYAGHFAPQLAELIIQTNANIRLKGIAIGNPLLEFNTDFSSGAEFLWSHGQIQDSTYQMLKTVCSVAEIRRQSRTGKLSNACDKQAVEKIDVCIGHETVAYLNRKEVQKALHTQLVGNWSTCTSVMVYDFQNLENPTISMLGKLVKSGVRVLAYSGDQDSVIPLTGTRSLVTGLAKELGLNTTGAYRPWFMGRQVAGSTQVYGDILSFATIRGAGHAAPFTQPGRSLVLFKAFLEGKQLPKH</sequence>
<dbReference type="PROSITE" id="PS00131">
    <property type="entry name" value="CARBOXYPEPT_SER_SER"/>
    <property type="match status" value="1"/>
</dbReference>
<evidence type="ECO:0000313" key="11">
    <source>
        <dbReference type="Proteomes" id="UP000002051"/>
    </source>
</evidence>
<dbReference type="AlphaFoldDB" id="A0A072VHS9"/>
<dbReference type="HOGENOM" id="CLU_008523_13_1_1"/>
<keyword evidence="11" id="KW-1185">Reference proteome</keyword>
<keyword evidence="8" id="KW-0732">Signal</keyword>
<comment type="subcellular location">
    <subcellularLocation>
        <location evidence="1">Secreted</location>
    </subcellularLocation>
</comment>
<reference evidence="9 11" key="2">
    <citation type="journal article" date="2014" name="BMC Genomics">
        <title>An improved genome release (version Mt4.0) for the model legume Medicago truncatula.</title>
        <authorList>
            <person name="Tang H."/>
            <person name="Krishnakumar V."/>
            <person name="Bidwell S."/>
            <person name="Rosen B."/>
            <person name="Chan A."/>
            <person name="Zhou S."/>
            <person name="Gentzbittel L."/>
            <person name="Childs K.L."/>
            <person name="Yandell M."/>
            <person name="Gundlach H."/>
            <person name="Mayer K.F."/>
            <person name="Schwartz D.C."/>
            <person name="Town C.D."/>
        </authorList>
    </citation>
    <scope>GENOME REANNOTATION</scope>
    <source>
        <strain evidence="9">A17</strain>
        <strain evidence="10 11">cv. Jemalong A17</strain>
    </source>
</reference>
<gene>
    <name evidence="9" type="ordered locus">MTR_1g040370</name>
</gene>
<dbReference type="PROSITE" id="PS00560">
    <property type="entry name" value="CARBOXYPEPT_SER_HIS"/>
    <property type="match status" value="1"/>
</dbReference>
<evidence type="ECO:0000256" key="3">
    <source>
        <dbReference type="ARBA" id="ARBA00022525"/>
    </source>
</evidence>
<evidence type="ECO:0000313" key="10">
    <source>
        <dbReference type="EnsemblPlants" id="KEH40983"/>
    </source>
</evidence>
<dbReference type="SUPFAM" id="SSF53474">
    <property type="entry name" value="alpha/beta-Hydrolases"/>
    <property type="match status" value="1"/>
</dbReference>
<dbReference type="PRINTS" id="PR00724">
    <property type="entry name" value="CRBOXYPTASEC"/>
</dbReference>
<dbReference type="Proteomes" id="UP000002051">
    <property type="component" value="Unassembled WGS sequence"/>
</dbReference>
<keyword evidence="3" id="KW-0964">Secreted</keyword>
<dbReference type="InterPro" id="IPR018202">
    <property type="entry name" value="Ser_caboxypep_ser_AS"/>
</dbReference>
<dbReference type="GO" id="GO:0006508">
    <property type="term" value="P:proteolysis"/>
    <property type="evidence" value="ECO:0007669"/>
    <property type="project" value="UniProtKB-KW"/>
</dbReference>
<name>A0A072VHS9_MEDTR</name>
<dbReference type="GO" id="GO:0004185">
    <property type="term" value="F:serine-type carboxypeptidase activity"/>
    <property type="evidence" value="ECO:0000318"/>
    <property type="project" value="GO_Central"/>
</dbReference>
<evidence type="ECO:0000256" key="6">
    <source>
        <dbReference type="ARBA" id="ARBA00022801"/>
    </source>
</evidence>
<protein>
    <recommendedName>
        <fullName evidence="8">Carboxypeptidase</fullName>
        <ecNumber evidence="8">3.4.16.-</ecNumber>
    </recommendedName>
</protein>
<comment type="similarity">
    <text evidence="2 8">Belongs to the peptidase S10 family.</text>
</comment>
<evidence type="ECO:0000256" key="1">
    <source>
        <dbReference type="ARBA" id="ARBA00004613"/>
    </source>
</evidence>
<organism evidence="9 11">
    <name type="scientific">Medicago truncatula</name>
    <name type="common">Barrel medic</name>
    <name type="synonym">Medicago tribuloides</name>
    <dbReference type="NCBI Taxonomy" id="3880"/>
    <lineage>
        <taxon>Eukaryota</taxon>
        <taxon>Viridiplantae</taxon>
        <taxon>Streptophyta</taxon>
        <taxon>Embryophyta</taxon>
        <taxon>Tracheophyta</taxon>
        <taxon>Spermatophyta</taxon>
        <taxon>Magnoliopsida</taxon>
        <taxon>eudicotyledons</taxon>
        <taxon>Gunneridae</taxon>
        <taxon>Pentapetalae</taxon>
        <taxon>rosids</taxon>
        <taxon>fabids</taxon>
        <taxon>Fabales</taxon>
        <taxon>Fabaceae</taxon>
        <taxon>Papilionoideae</taxon>
        <taxon>50 kb inversion clade</taxon>
        <taxon>NPAAA clade</taxon>
        <taxon>Hologalegina</taxon>
        <taxon>IRL clade</taxon>
        <taxon>Trifolieae</taxon>
        <taxon>Medicago</taxon>
    </lineage>
</organism>